<feature type="region of interest" description="Disordered" evidence="1">
    <location>
        <begin position="48"/>
        <end position="67"/>
    </location>
</feature>
<gene>
    <name evidence="2" type="ORF">ACFPCY_35090</name>
</gene>
<feature type="compositionally biased region" description="Pro residues" evidence="1">
    <location>
        <begin position="1"/>
        <end position="10"/>
    </location>
</feature>
<dbReference type="RefSeq" id="WP_378262610.1">
    <property type="nucleotide sequence ID" value="NZ_JBHSIT010000012.1"/>
</dbReference>
<protein>
    <submittedName>
        <fullName evidence="2">Uncharacterized protein</fullName>
    </submittedName>
</protein>
<evidence type="ECO:0000313" key="3">
    <source>
        <dbReference type="Proteomes" id="UP001595872"/>
    </source>
</evidence>
<dbReference type="EMBL" id="JBHSIT010000012">
    <property type="protein sequence ID" value="MFC4912571.1"/>
    <property type="molecule type" value="Genomic_DNA"/>
</dbReference>
<sequence>MPDHSPPTTPPEGDRDPDAARIKAEVDAAPPLSVRQREHLRRIFTAARRAWQRADSDTPAPKEGSGS</sequence>
<accession>A0ABV9U836</accession>
<dbReference type="Proteomes" id="UP001595872">
    <property type="component" value="Unassembled WGS sequence"/>
</dbReference>
<comment type="caution">
    <text evidence="2">The sequence shown here is derived from an EMBL/GenBank/DDBJ whole genome shotgun (WGS) entry which is preliminary data.</text>
</comment>
<feature type="compositionally biased region" description="Basic and acidic residues" evidence="1">
    <location>
        <begin position="12"/>
        <end position="21"/>
    </location>
</feature>
<organism evidence="2 3">
    <name type="scientific">Actinomadura gamaensis</name>
    <dbReference type="NCBI Taxonomy" id="1763541"/>
    <lineage>
        <taxon>Bacteria</taxon>
        <taxon>Bacillati</taxon>
        <taxon>Actinomycetota</taxon>
        <taxon>Actinomycetes</taxon>
        <taxon>Streptosporangiales</taxon>
        <taxon>Thermomonosporaceae</taxon>
        <taxon>Actinomadura</taxon>
    </lineage>
</organism>
<reference evidence="3" key="1">
    <citation type="journal article" date="2019" name="Int. J. Syst. Evol. Microbiol.">
        <title>The Global Catalogue of Microorganisms (GCM) 10K type strain sequencing project: providing services to taxonomists for standard genome sequencing and annotation.</title>
        <authorList>
            <consortium name="The Broad Institute Genomics Platform"/>
            <consortium name="The Broad Institute Genome Sequencing Center for Infectious Disease"/>
            <person name="Wu L."/>
            <person name="Ma J."/>
        </authorList>
    </citation>
    <scope>NUCLEOTIDE SEQUENCE [LARGE SCALE GENOMIC DNA]</scope>
    <source>
        <strain evidence="3">KLKA75</strain>
    </source>
</reference>
<evidence type="ECO:0000256" key="1">
    <source>
        <dbReference type="SAM" id="MobiDB-lite"/>
    </source>
</evidence>
<keyword evidence="3" id="KW-1185">Reference proteome</keyword>
<feature type="region of interest" description="Disordered" evidence="1">
    <location>
        <begin position="1"/>
        <end position="21"/>
    </location>
</feature>
<evidence type="ECO:0000313" key="2">
    <source>
        <dbReference type="EMBL" id="MFC4912571.1"/>
    </source>
</evidence>
<name>A0ABV9U836_9ACTN</name>
<proteinExistence type="predicted"/>